<dbReference type="Gene3D" id="1.10.3090.10">
    <property type="entry name" value="cca-adding enzyme, domain 2"/>
    <property type="match status" value="1"/>
</dbReference>
<protein>
    <submittedName>
        <fullName evidence="1">Uncharacterized protein</fullName>
    </submittedName>
</protein>
<organism evidence="1">
    <name type="scientific">Salix viminalis</name>
    <name type="common">Common osier</name>
    <name type="synonym">Basket willow</name>
    <dbReference type="NCBI Taxonomy" id="40686"/>
    <lineage>
        <taxon>Eukaryota</taxon>
        <taxon>Viridiplantae</taxon>
        <taxon>Streptophyta</taxon>
        <taxon>Embryophyta</taxon>
        <taxon>Tracheophyta</taxon>
        <taxon>Spermatophyta</taxon>
        <taxon>Magnoliopsida</taxon>
        <taxon>eudicotyledons</taxon>
        <taxon>Gunneridae</taxon>
        <taxon>Pentapetalae</taxon>
        <taxon>rosids</taxon>
        <taxon>fabids</taxon>
        <taxon>Malpighiales</taxon>
        <taxon>Salicaceae</taxon>
        <taxon>Saliceae</taxon>
        <taxon>Salix</taxon>
    </lineage>
</organism>
<dbReference type="EMBL" id="CAADRP010001588">
    <property type="protein sequence ID" value="VFU42774.1"/>
    <property type="molecule type" value="Genomic_DNA"/>
</dbReference>
<evidence type="ECO:0000313" key="1">
    <source>
        <dbReference type="EMBL" id="VFU42774.1"/>
    </source>
</evidence>
<accession>A0A6N2M4E3</accession>
<sequence>MFYTFIKIKSTDNSIRTLWRHNFPSSNDNTPERENTLNFPSQITHPFTGYVFDRSKWRKVNARYHGITRSKIPDAPWTVLKLLRVGARILRGIRIAGRLGLSISKDTETAICILQSSVKSLNKDKDGTELHAVLWSCRVYYPFAPEIPTA</sequence>
<proteinExistence type="predicted"/>
<dbReference type="InterPro" id="IPR052191">
    <property type="entry name" value="tRNA_ntf/polyA_polymerase_I"/>
</dbReference>
<dbReference type="SUPFAM" id="SSF81891">
    <property type="entry name" value="Poly A polymerase C-terminal region-like"/>
    <property type="match status" value="1"/>
</dbReference>
<dbReference type="AlphaFoldDB" id="A0A6N2M4E3"/>
<gene>
    <name evidence="1" type="ORF">SVIM_LOCUS259791</name>
</gene>
<reference evidence="1" key="1">
    <citation type="submission" date="2019-03" db="EMBL/GenBank/DDBJ databases">
        <authorList>
            <person name="Mank J."/>
            <person name="Almeida P."/>
        </authorList>
    </citation>
    <scope>NUCLEOTIDE SEQUENCE</scope>
    <source>
        <strain evidence="1">78183</strain>
    </source>
</reference>
<dbReference type="PANTHER" id="PTHR43051:SF1">
    <property type="entry name" value="POLYNUCLEOTIDE ADENYLYLTRANSFERASE FAMILY PROTEIN"/>
    <property type="match status" value="1"/>
</dbReference>
<dbReference type="PANTHER" id="PTHR43051">
    <property type="entry name" value="POLYNUCLEOTIDE ADENYLYLTRANSFERASE FAMILY PROTEIN"/>
    <property type="match status" value="1"/>
</dbReference>
<name>A0A6N2M4E3_SALVM</name>